<gene>
    <name evidence="2" type="ORF">pdam_00008836</name>
</gene>
<keyword evidence="1" id="KW-0472">Membrane</keyword>
<organism evidence="2 3">
    <name type="scientific">Pocillopora damicornis</name>
    <name type="common">Cauliflower coral</name>
    <name type="synonym">Millepora damicornis</name>
    <dbReference type="NCBI Taxonomy" id="46731"/>
    <lineage>
        <taxon>Eukaryota</taxon>
        <taxon>Metazoa</taxon>
        <taxon>Cnidaria</taxon>
        <taxon>Anthozoa</taxon>
        <taxon>Hexacorallia</taxon>
        <taxon>Scleractinia</taxon>
        <taxon>Astrocoeniina</taxon>
        <taxon>Pocilloporidae</taxon>
        <taxon>Pocillopora</taxon>
    </lineage>
</organism>
<accession>A0A3M6US55</accession>
<dbReference type="AlphaFoldDB" id="A0A3M6US55"/>
<sequence length="127" mass="13659">MSRASLDPGRTTFAISLIHLLTFVVKSLATLAPCILDDPFGDIRPRIGIGCLNVHFLGHDIPLSRLVYNADGIDSNRLIELIPNEIFTWSSTVPSVGKPISAAPVVESTAGLISKPNIPWVEVDLAT</sequence>
<name>A0A3M6US55_POCDA</name>
<keyword evidence="1" id="KW-0812">Transmembrane</keyword>
<protein>
    <submittedName>
        <fullName evidence="2">Uncharacterized protein</fullName>
    </submittedName>
</protein>
<keyword evidence="1" id="KW-1133">Transmembrane helix</keyword>
<evidence type="ECO:0000313" key="3">
    <source>
        <dbReference type="Proteomes" id="UP000275408"/>
    </source>
</evidence>
<comment type="caution">
    <text evidence="2">The sequence shown here is derived from an EMBL/GenBank/DDBJ whole genome shotgun (WGS) entry which is preliminary data.</text>
</comment>
<reference evidence="2 3" key="1">
    <citation type="journal article" date="2018" name="Sci. Rep.">
        <title>Comparative analysis of the Pocillopora damicornis genome highlights role of immune system in coral evolution.</title>
        <authorList>
            <person name="Cunning R."/>
            <person name="Bay R.A."/>
            <person name="Gillette P."/>
            <person name="Baker A.C."/>
            <person name="Traylor-Knowles N."/>
        </authorList>
    </citation>
    <scope>NUCLEOTIDE SEQUENCE [LARGE SCALE GENOMIC DNA]</scope>
    <source>
        <strain evidence="2">RSMAS</strain>
        <tissue evidence="2">Whole animal</tissue>
    </source>
</reference>
<dbReference type="Proteomes" id="UP000275408">
    <property type="component" value="Unassembled WGS sequence"/>
</dbReference>
<proteinExistence type="predicted"/>
<dbReference type="EMBL" id="RCHS01000841">
    <property type="protein sequence ID" value="RMX56419.1"/>
    <property type="molecule type" value="Genomic_DNA"/>
</dbReference>
<evidence type="ECO:0000256" key="1">
    <source>
        <dbReference type="SAM" id="Phobius"/>
    </source>
</evidence>
<evidence type="ECO:0000313" key="2">
    <source>
        <dbReference type="EMBL" id="RMX56419.1"/>
    </source>
</evidence>
<keyword evidence="3" id="KW-1185">Reference proteome</keyword>
<feature type="transmembrane region" description="Helical" evidence="1">
    <location>
        <begin position="12"/>
        <end position="36"/>
    </location>
</feature>